<keyword evidence="2 4" id="KW-0808">Transferase</keyword>
<sequence>MRIVSGDLKGRRFSPPPSFKARPTTDFAKENLFNVLSNRMDFESIRVLDLFGGTGSISYEFASRGCTDVTCVELNFNHYRFICKCVDELGLKKVIHPLKADVFKFLAKSAGASLSGYDLVFADPPFDMKEVDSLPALVHESGVLKPGGLLIFEHTDKKSFAMAPGFVEVRDYGKVNFSFFQFD</sequence>
<evidence type="ECO:0000256" key="3">
    <source>
        <dbReference type="SAM" id="MobiDB-lite"/>
    </source>
</evidence>
<feature type="region of interest" description="Disordered" evidence="3">
    <location>
        <begin position="1"/>
        <end position="21"/>
    </location>
</feature>
<dbReference type="PANTHER" id="PTHR43542:SF1">
    <property type="entry name" value="METHYLTRANSFERASE"/>
    <property type="match status" value="1"/>
</dbReference>
<evidence type="ECO:0000256" key="1">
    <source>
        <dbReference type="ARBA" id="ARBA00022603"/>
    </source>
</evidence>
<accession>A0A2W7NI57</accession>
<reference evidence="4 5" key="1">
    <citation type="submission" date="2018-06" db="EMBL/GenBank/DDBJ databases">
        <title>Genomic Encyclopedia of Archaeal and Bacterial Type Strains, Phase II (KMG-II): from individual species to whole genera.</title>
        <authorList>
            <person name="Goeker M."/>
        </authorList>
    </citation>
    <scope>NUCLEOTIDE SEQUENCE [LARGE SCALE GENOMIC DNA]</scope>
    <source>
        <strain evidence="4 5">DSM 6779</strain>
    </source>
</reference>
<protein>
    <submittedName>
        <fullName evidence="4">16S rRNA (Guanine(966)-N(2))-methyltransferase RsmD</fullName>
    </submittedName>
</protein>
<dbReference type="Proteomes" id="UP000249239">
    <property type="component" value="Unassembled WGS sequence"/>
</dbReference>
<dbReference type="OrthoDB" id="9803017at2"/>
<comment type="caution">
    <text evidence="4">The sequence shown here is derived from an EMBL/GenBank/DDBJ whole genome shotgun (WGS) entry which is preliminary data.</text>
</comment>
<evidence type="ECO:0000256" key="2">
    <source>
        <dbReference type="ARBA" id="ARBA00022679"/>
    </source>
</evidence>
<gene>
    <name evidence="4" type="ORF">LX69_01330</name>
</gene>
<dbReference type="EMBL" id="QKZK01000008">
    <property type="protein sequence ID" value="PZX17917.1"/>
    <property type="molecule type" value="Genomic_DNA"/>
</dbReference>
<proteinExistence type="predicted"/>
<dbReference type="RefSeq" id="WP_111445028.1">
    <property type="nucleotide sequence ID" value="NZ_QKZK01000008.1"/>
</dbReference>
<dbReference type="InterPro" id="IPR004398">
    <property type="entry name" value="RNA_MeTrfase_RsmD"/>
</dbReference>
<organism evidence="4 5">
    <name type="scientific">Breznakibacter xylanolyticus</name>
    <dbReference type="NCBI Taxonomy" id="990"/>
    <lineage>
        <taxon>Bacteria</taxon>
        <taxon>Pseudomonadati</taxon>
        <taxon>Bacteroidota</taxon>
        <taxon>Bacteroidia</taxon>
        <taxon>Marinilabiliales</taxon>
        <taxon>Marinilabiliaceae</taxon>
        <taxon>Breznakibacter</taxon>
    </lineage>
</organism>
<dbReference type="GO" id="GO:0008168">
    <property type="term" value="F:methyltransferase activity"/>
    <property type="evidence" value="ECO:0007669"/>
    <property type="project" value="UniProtKB-KW"/>
</dbReference>
<dbReference type="PANTHER" id="PTHR43542">
    <property type="entry name" value="METHYLTRANSFERASE"/>
    <property type="match status" value="1"/>
</dbReference>
<evidence type="ECO:0000313" key="5">
    <source>
        <dbReference type="Proteomes" id="UP000249239"/>
    </source>
</evidence>
<name>A0A2W7NI57_9BACT</name>
<keyword evidence="1 4" id="KW-0489">Methyltransferase</keyword>
<keyword evidence="5" id="KW-1185">Reference proteome</keyword>
<dbReference type="Gene3D" id="3.40.50.150">
    <property type="entry name" value="Vaccinia Virus protein VP39"/>
    <property type="match status" value="1"/>
</dbReference>
<dbReference type="GO" id="GO:0031167">
    <property type="term" value="P:rRNA methylation"/>
    <property type="evidence" value="ECO:0007669"/>
    <property type="project" value="InterPro"/>
</dbReference>
<evidence type="ECO:0000313" key="4">
    <source>
        <dbReference type="EMBL" id="PZX17917.1"/>
    </source>
</evidence>
<dbReference type="SUPFAM" id="SSF53335">
    <property type="entry name" value="S-adenosyl-L-methionine-dependent methyltransferases"/>
    <property type="match status" value="1"/>
</dbReference>
<dbReference type="Pfam" id="PF03602">
    <property type="entry name" value="Cons_hypoth95"/>
    <property type="match status" value="1"/>
</dbReference>
<dbReference type="PIRSF" id="PIRSF004553">
    <property type="entry name" value="CHP00095"/>
    <property type="match status" value="1"/>
</dbReference>
<dbReference type="AlphaFoldDB" id="A0A2W7NI57"/>
<dbReference type="CDD" id="cd02440">
    <property type="entry name" value="AdoMet_MTases"/>
    <property type="match status" value="1"/>
</dbReference>
<dbReference type="InterPro" id="IPR029063">
    <property type="entry name" value="SAM-dependent_MTases_sf"/>
</dbReference>